<dbReference type="InterPro" id="IPR002054">
    <property type="entry name" value="DNA-dir_DNA_pol_X"/>
</dbReference>
<keyword evidence="10" id="KW-0239">DNA-directed DNA polymerase</keyword>
<dbReference type="InterPro" id="IPR027421">
    <property type="entry name" value="DNA_pol_lamdba_lyase_dom_sf"/>
</dbReference>
<feature type="compositionally biased region" description="Polar residues" evidence="16">
    <location>
        <begin position="353"/>
        <end position="362"/>
    </location>
</feature>
<evidence type="ECO:0000256" key="15">
    <source>
        <dbReference type="PIRSR" id="PIRSR622312-50"/>
    </source>
</evidence>
<keyword evidence="7" id="KW-0548">Nucleotidyltransferase</keyword>
<feature type="region of interest" description="Disordered" evidence="16">
    <location>
        <begin position="30"/>
        <end position="106"/>
    </location>
</feature>
<evidence type="ECO:0000256" key="2">
    <source>
        <dbReference type="ARBA" id="ARBA00008323"/>
    </source>
</evidence>
<dbReference type="Pfam" id="PF14792">
    <property type="entry name" value="DNA_pol_B_palm"/>
    <property type="match status" value="1"/>
</dbReference>
<keyword evidence="6" id="KW-0808">Transferase</keyword>
<dbReference type="PROSITE" id="PS00522">
    <property type="entry name" value="DNA_POLYMERASE_X"/>
    <property type="match status" value="1"/>
</dbReference>
<dbReference type="InterPro" id="IPR037160">
    <property type="entry name" value="DNA_Pol_thumb_sf"/>
</dbReference>
<comment type="similarity">
    <text evidence="2">Belongs to the DNA polymerase type-X family.</text>
</comment>
<dbReference type="GO" id="GO:0016829">
    <property type="term" value="F:lyase activity"/>
    <property type="evidence" value="ECO:0007669"/>
    <property type="project" value="UniProtKB-KW"/>
</dbReference>
<dbReference type="InterPro" id="IPR010996">
    <property type="entry name" value="HHH_MUS81"/>
</dbReference>
<proteinExistence type="inferred from homology"/>
<keyword evidence="12" id="KW-0234">DNA repair</keyword>
<feature type="region of interest" description="Disordered" evidence="16">
    <location>
        <begin position="296"/>
        <end position="397"/>
    </location>
</feature>
<evidence type="ECO:0000256" key="3">
    <source>
        <dbReference type="ARBA" id="ARBA00012417"/>
    </source>
</evidence>
<reference evidence="18" key="1">
    <citation type="submission" date="2021-03" db="EMBL/GenBank/DDBJ databases">
        <title>Evolutionary innovations through gain and loss of genes in the ectomycorrhizal Boletales.</title>
        <authorList>
            <person name="Wu G."/>
            <person name="Miyauchi S."/>
            <person name="Morin E."/>
            <person name="Yang Z.-L."/>
            <person name="Xu J."/>
            <person name="Martin F.M."/>
        </authorList>
    </citation>
    <scope>NUCLEOTIDE SEQUENCE</scope>
    <source>
        <strain evidence="18">BR01</strain>
    </source>
</reference>
<protein>
    <recommendedName>
        <fullName evidence="4">DNA polymerase lambda</fullName>
        <ecNumber evidence="3">2.7.7.7</ecNumber>
    </recommendedName>
</protein>
<evidence type="ECO:0000256" key="7">
    <source>
        <dbReference type="ARBA" id="ARBA00022695"/>
    </source>
</evidence>
<dbReference type="Pfam" id="PF10391">
    <property type="entry name" value="DNA_pol_lambd_f"/>
    <property type="match status" value="1"/>
</dbReference>
<feature type="region of interest" description="Disordered" evidence="16">
    <location>
        <begin position="509"/>
        <end position="533"/>
    </location>
</feature>
<dbReference type="InterPro" id="IPR022312">
    <property type="entry name" value="DNA_pol_X"/>
</dbReference>
<keyword evidence="13" id="KW-0456">Lyase</keyword>
<dbReference type="InterPro" id="IPR029398">
    <property type="entry name" value="PolB_thumb"/>
</dbReference>
<organism evidence="18 19">
    <name type="scientific">Boletus reticuloceps</name>
    <dbReference type="NCBI Taxonomy" id="495285"/>
    <lineage>
        <taxon>Eukaryota</taxon>
        <taxon>Fungi</taxon>
        <taxon>Dikarya</taxon>
        <taxon>Basidiomycota</taxon>
        <taxon>Agaricomycotina</taxon>
        <taxon>Agaricomycetes</taxon>
        <taxon>Agaricomycetidae</taxon>
        <taxon>Boletales</taxon>
        <taxon>Boletineae</taxon>
        <taxon>Boletaceae</taxon>
        <taxon>Boletoideae</taxon>
        <taxon>Boletus</taxon>
    </lineage>
</organism>
<dbReference type="Pfam" id="PF14791">
    <property type="entry name" value="DNA_pol_B_thumb"/>
    <property type="match status" value="1"/>
</dbReference>
<dbReference type="AlphaFoldDB" id="A0A8I3A2E1"/>
<feature type="domain" description="BRCT" evidence="17">
    <location>
        <begin position="415"/>
        <end position="500"/>
    </location>
</feature>
<keyword evidence="19" id="KW-1185">Reference proteome</keyword>
<dbReference type="InterPro" id="IPR028207">
    <property type="entry name" value="DNA_pol_B_palm_palm"/>
</dbReference>
<keyword evidence="8" id="KW-0235">DNA replication</keyword>
<dbReference type="PROSITE" id="PS50172">
    <property type="entry name" value="BRCT"/>
    <property type="match status" value="1"/>
</dbReference>
<keyword evidence="9" id="KW-0227">DNA damage</keyword>
<dbReference type="GO" id="GO:0003677">
    <property type="term" value="F:DNA binding"/>
    <property type="evidence" value="ECO:0007669"/>
    <property type="project" value="UniProtKB-KW"/>
</dbReference>
<dbReference type="EC" id="2.7.7.7" evidence="3"/>
<dbReference type="PANTHER" id="PTHR11276:SF28">
    <property type="entry name" value="DNA POLYMERASE LAMBDA"/>
    <property type="match status" value="1"/>
</dbReference>
<evidence type="ECO:0000256" key="1">
    <source>
        <dbReference type="ARBA" id="ARBA00001936"/>
    </source>
</evidence>
<dbReference type="GO" id="GO:0006260">
    <property type="term" value="P:DNA replication"/>
    <property type="evidence" value="ECO:0007669"/>
    <property type="project" value="UniProtKB-KW"/>
</dbReference>
<dbReference type="GO" id="GO:0006303">
    <property type="term" value="P:double-strand break repair via nonhomologous end joining"/>
    <property type="evidence" value="ECO:0007669"/>
    <property type="project" value="TreeGrafter"/>
</dbReference>
<dbReference type="OrthoDB" id="205514at2759"/>
<dbReference type="SUPFAM" id="SSF47802">
    <property type="entry name" value="DNA polymerase beta, N-terminal domain-like"/>
    <property type="match status" value="1"/>
</dbReference>
<dbReference type="Gene3D" id="3.30.210.10">
    <property type="entry name" value="DNA polymerase, thumb domain"/>
    <property type="match status" value="1"/>
</dbReference>
<feature type="active site" description="Nucleophile; Schiff-base intermediate with DNA; for 5'-dRP lyase activity" evidence="15">
    <location>
        <position position="759"/>
    </location>
</feature>
<dbReference type="FunFam" id="1.10.150.110:FF:000005">
    <property type="entry name" value="DNA polymerase POL4"/>
    <property type="match status" value="1"/>
</dbReference>
<comment type="caution">
    <text evidence="18">The sequence shown here is derived from an EMBL/GenBank/DDBJ whole genome shotgun (WGS) entry which is preliminary data.</text>
</comment>
<dbReference type="Gene3D" id="1.10.150.110">
    <property type="entry name" value="DNA polymerase beta, N-terminal domain-like"/>
    <property type="match status" value="1"/>
</dbReference>
<dbReference type="PRINTS" id="PR00870">
    <property type="entry name" value="DNAPOLXBETA"/>
</dbReference>
<dbReference type="CDD" id="cd00027">
    <property type="entry name" value="BRCT"/>
    <property type="match status" value="1"/>
</dbReference>
<dbReference type="InterPro" id="IPR002008">
    <property type="entry name" value="DNA_pol_X_beta-like"/>
</dbReference>
<dbReference type="Gene3D" id="3.30.460.10">
    <property type="entry name" value="Beta Polymerase, domain 2"/>
    <property type="match status" value="1"/>
</dbReference>
<dbReference type="CDD" id="cd00141">
    <property type="entry name" value="NT_POLXc"/>
    <property type="match status" value="1"/>
</dbReference>
<dbReference type="InterPro" id="IPR018944">
    <property type="entry name" value="DNA_pol_lambd_fingers_domain"/>
</dbReference>
<feature type="compositionally biased region" description="Polar residues" evidence="16">
    <location>
        <begin position="74"/>
        <end position="86"/>
    </location>
</feature>
<evidence type="ECO:0000256" key="5">
    <source>
        <dbReference type="ARBA" id="ARBA00022634"/>
    </source>
</evidence>
<keyword evidence="5" id="KW-0237">DNA synthesis</keyword>
<dbReference type="GO" id="GO:0003887">
    <property type="term" value="F:DNA-directed DNA polymerase activity"/>
    <property type="evidence" value="ECO:0007669"/>
    <property type="project" value="UniProtKB-KW"/>
</dbReference>
<feature type="region of interest" description="Disordered" evidence="16">
    <location>
        <begin position="652"/>
        <end position="671"/>
    </location>
</feature>
<evidence type="ECO:0000259" key="17">
    <source>
        <dbReference type="PROSITE" id="PS50172"/>
    </source>
</evidence>
<evidence type="ECO:0000313" key="18">
    <source>
        <dbReference type="EMBL" id="KAG6369168.1"/>
    </source>
</evidence>
<evidence type="ECO:0000256" key="8">
    <source>
        <dbReference type="ARBA" id="ARBA00022705"/>
    </source>
</evidence>
<sequence>MDDADGFFAERDRRMGIPDEDVDKYIQTRLATTRQNRSTARRVGDSEDFAVAQHSPINSERRSHKLSLGLKKASGNNSAETANSGMELNPASLSPLRKTIGESTPSAARCTKRRKTTGEYYTPQSMDYFLRASVSEGPNPDPVALRTMARRSGASVERFSVSSSMSHIAPGCHQDPIMPSLQAQTVRTADQAVPVTEEVSGYSTANTPDSEMKVAQTQKRQKLNTPLVSTPNDPSVIEVFSLPPVPPRRNAAVFSSTTPDNHKTNSSGFLENASNSLLADGIPKDEIVAISISVGPSSSRIADDSHEAGCIGETPVSRTPAGFNTASDVSNITSPATTLSGQSRRASGASHGAQPSSSNTLAPNKPKTRKTVNSDRRSRKASSNGSSSKQVKGKPKLTTPLEYAQKLQSCLDLHVKTSYLKGKRIFYVGGDMMYASTTTRGRMEYIVKHGGTLVPKYDPAIVTHIVTDAAVRHTLKALSLKSLSDIPENIPTVTWDWVVSGYGRASKRKSKLPADKHAKGEETEGEGDHGDENDLFDFEFMHAAFPERIDAGPSWKKNRWVKQAGKAARGAAAGADSAHDDSGDISHISTFSQEGKPTQTEGRGVSLTVLPPLPLDLKFVDGGKSKGHATSEAGEKAPQNDPLSEYYAQARADREAQWSQDASESDEDNEFDYYRGPAPRRGFACDLKGHKPSVCVNQHIVDKLEELRELHKAKSSEHDRWRAYSYGKCIPALRNYPKPIRSFSEARSIRGVGEKTALKIMEIINTGDLQRIKYENTEDVAATRIFQGIYGVGRHTAFAWFASGLRTLDDVRAGKCELKLSTAQEIGLKFYDDINSRMPREEARRIFEMIKPIALAIDSNLFIEIMGSYRRGKADCGDIDILITRPTTDGKTHQGVLRTLLERLHAAGIMTEDLAVPDDFSDLESVYRGLCKLPEPGAKRRRIDFLCVPWVNRGAALLYYTGDDIFNRAIRLKANKHGYSLNQRGLYAGVLRDPYDRQKKVYEGHIVASETEEEIFNILGVPWQEPHERVRG</sequence>
<gene>
    <name evidence="18" type="ORF">JVT61DRAFT_1396</name>
</gene>
<dbReference type="PANTHER" id="PTHR11276">
    <property type="entry name" value="DNA POLYMERASE TYPE-X FAMILY MEMBER"/>
    <property type="match status" value="1"/>
</dbReference>
<dbReference type="SMART" id="SM00483">
    <property type="entry name" value="POLXc"/>
    <property type="match status" value="1"/>
</dbReference>
<feature type="region of interest" description="Disordered" evidence="16">
    <location>
        <begin position="571"/>
        <end position="641"/>
    </location>
</feature>
<dbReference type="SUPFAM" id="SSF52113">
    <property type="entry name" value="BRCT domain"/>
    <property type="match status" value="1"/>
</dbReference>
<dbReference type="GO" id="GO:0005634">
    <property type="term" value="C:nucleus"/>
    <property type="evidence" value="ECO:0007669"/>
    <property type="project" value="TreeGrafter"/>
</dbReference>
<evidence type="ECO:0000256" key="14">
    <source>
        <dbReference type="ARBA" id="ARBA00049244"/>
    </source>
</evidence>
<feature type="compositionally biased region" description="Polar residues" evidence="16">
    <location>
        <begin position="590"/>
        <end position="601"/>
    </location>
</feature>
<evidence type="ECO:0000256" key="9">
    <source>
        <dbReference type="ARBA" id="ARBA00022763"/>
    </source>
</evidence>
<dbReference type="InterPro" id="IPR043519">
    <property type="entry name" value="NT_sf"/>
</dbReference>
<feature type="compositionally biased region" description="Basic and acidic residues" evidence="16">
    <location>
        <begin position="512"/>
        <end position="532"/>
    </location>
</feature>
<evidence type="ECO:0000313" key="19">
    <source>
        <dbReference type="Proteomes" id="UP000683000"/>
    </source>
</evidence>
<evidence type="ECO:0000256" key="16">
    <source>
        <dbReference type="SAM" id="MobiDB-lite"/>
    </source>
</evidence>
<name>A0A8I3A2E1_9AGAM</name>
<dbReference type="SUPFAM" id="SSF81585">
    <property type="entry name" value="PsbU/PolX domain-like"/>
    <property type="match status" value="1"/>
</dbReference>
<dbReference type="SUPFAM" id="SSF81301">
    <property type="entry name" value="Nucleotidyltransferase"/>
    <property type="match status" value="1"/>
</dbReference>
<evidence type="ECO:0000256" key="6">
    <source>
        <dbReference type="ARBA" id="ARBA00022679"/>
    </source>
</evidence>
<dbReference type="InterPro" id="IPR036420">
    <property type="entry name" value="BRCT_dom_sf"/>
</dbReference>
<evidence type="ECO:0000256" key="13">
    <source>
        <dbReference type="ARBA" id="ARBA00023239"/>
    </source>
</evidence>
<dbReference type="Gene3D" id="1.10.150.20">
    <property type="entry name" value="5' to 3' exonuclease, C-terminal subdomain"/>
    <property type="match status" value="1"/>
</dbReference>
<comment type="cofactor">
    <cofactor evidence="1">
        <name>Mn(2+)</name>
        <dbReference type="ChEBI" id="CHEBI:29035"/>
    </cofactor>
</comment>
<dbReference type="InterPro" id="IPR019843">
    <property type="entry name" value="DNA_pol-X_BS"/>
</dbReference>
<dbReference type="Gene3D" id="3.40.50.10190">
    <property type="entry name" value="BRCT domain"/>
    <property type="match status" value="1"/>
</dbReference>
<dbReference type="Pfam" id="PF14716">
    <property type="entry name" value="HHH_8"/>
    <property type="match status" value="1"/>
</dbReference>
<dbReference type="PRINTS" id="PR00869">
    <property type="entry name" value="DNAPOLX"/>
</dbReference>
<dbReference type="InterPro" id="IPR001357">
    <property type="entry name" value="BRCT_dom"/>
</dbReference>
<evidence type="ECO:0000256" key="4">
    <source>
        <dbReference type="ARBA" id="ARBA00016513"/>
    </source>
</evidence>
<comment type="catalytic activity">
    <reaction evidence="14">
        <text>DNA(n) + a 2'-deoxyribonucleoside 5'-triphosphate = DNA(n+1) + diphosphate</text>
        <dbReference type="Rhea" id="RHEA:22508"/>
        <dbReference type="Rhea" id="RHEA-COMP:17339"/>
        <dbReference type="Rhea" id="RHEA-COMP:17340"/>
        <dbReference type="ChEBI" id="CHEBI:33019"/>
        <dbReference type="ChEBI" id="CHEBI:61560"/>
        <dbReference type="ChEBI" id="CHEBI:173112"/>
        <dbReference type="EC" id="2.7.7.7"/>
    </reaction>
</comment>
<accession>A0A8I3A2E1</accession>
<dbReference type="Proteomes" id="UP000683000">
    <property type="component" value="Unassembled WGS sequence"/>
</dbReference>
<evidence type="ECO:0000256" key="12">
    <source>
        <dbReference type="ARBA" id="ARBA00023204"/>
    </source>
</evidence>
<dbReference type="EMBL" id="JAGFBS010000102">
    <property type="protein sequence ID" value="KAG6369168.1"/>
    <property type="molecule type" value="Genomic_DNA"/>
</dbReference>
<evidence type="ECO:0000256" key="10">
    <source>
        <dbReference type="ARBA" id="ARBA00022932"/>
    </source>
</evidence>
<keyword evidence="11" id="KW-0238">DNA-binding</keyword>
<feature type="compositionally biased region" description="Polar residues" evidence="16">
    <location>
        <begin position="322"/>
        <end position="345"/>
    </location>
</feature>
<evidence type="ECO:0000256" key="11">
    <source>
        <dbReference type="ARBA" id="ARBA00023125"/>
    </source>
</evidence>